<reference evidence="3" key="1">
    <citation type="submission" date="2021-06" db="EMBL/GenBank/DDBJ databases">
        <authorList>
            <person name="Kallberg Y."/>
            <person name="Tangrot J."/>
            <person name="Rosling A."/>
        </authorList>
    </citation>
    <scope>NUCLEOTIDE SEQUENCE</scope>
    <source>
        <strain evidence="3">IN212</strain>
    </source>
</reference>
<keyword evidence="1" id="KW-0862">Zinc</keyword>
<sequence length="168" mass="20033">LVVNVLRDYREETIKYELNVGRMGSHHRTWRKFEINSTSVNDNSIFRLHESIFIIKSDQSKYDYIVEHYNDYFACNCEAYIKNTTLCKHIFAVSRKYNIELLEQITYLPLDYEEQLESVDVDQSEILEKVNNSINQQIERLISLYQKSNLDDKPLDGRKNIIKKLEET</sequence>
<gene>
    <name evidence="3" type="ORF">RFULGI_LOCUS16086</name>
</gene>
<keyword evidence="4" id="KW-1185">Reference proteome</keyword>
<dbReference type="InterPro" id="IPR007527">
    <property type="entry name" value="Znf_SWIM"/>
</dbReference>
<protein>
    <submittedName>
        <fullName evidence="3">3250_t:CDS:1</fullName>
    </submittedName>
</protein>
<dbReference type="OrthoDB" id="2397870at2759"/>
<proteinExistence type="predicted"/>
<dbReference type="PROSITE" id="PS50966">
    <property type="entry name" value="ZF_SWIM"/>
    <property type="match status" value="1"/>
</dbReference>
<dbReference type="GO" id="GO:0008270">
    <property type="term" value="F:zinc ion binding"/>
    <property type="evidence" value="ECO:0007669"/>
    <property type="project" value="UniProtKB-KW"/>
</dbReference>
<accession>A0A9N9JKT7</accession>
<name>A0A9N9JKT7_9GLOM</name>
<feature type="non-terminal residue" evidence="3">
    <location>
        <position position="168"/>
    </location>
</feature>
<evidence type="ECO:0000313" key="3">
    <source>
        <dbReference type="EMBL" id="CAG8784192.1"/>
    </source>
</evidence>
<feature type="non-terminal residue" evidence="3">
    <location>
        <position position="1"/>
    </location>
</feature>
<comment type="caution">
    <text evidence="3">The sequence shown here is derived from an EMBL/GenBank/DDBJ whole genome shotgun (WGS) entry which is preliminary data.</text>
</comment>
<evidence type="ECO:0000259" key="2">
    <source>
        <dbReference type="PROSITE" id="PS50966"/>
    </source>
</evidence>
<dbReference type="AlphaFoldDB" id="A0A9N9JKT7"/>
<keyword evidence="1" id="KW-0863">Zinc-finger</keyword>
<dbReference type="EMBL" id="CAJVPZ010055222">
    <property type="protein sequence ID" value="CAG8784192.1"/>
    <property type="molecule type" value="Genomic_DNA"/>
</dbReference>
<evidence type="ECO:0000313" key="4">
    <source>
        <dbReference type="Proteomes" id="UP000789396"/>
    </source>
</evidence>
<feature type="domain" description="SWIM-type" evidence="2">
    <location>
        <begin position="64"/>
        <end position="98"/>
    </location>
</feature>
<dbReference type="Proteomes" id="UP000789396">
    <property type="component" value="Unassembled WGS sequence"/>
</dbReference>
<evidence type="ECO:0000256" key="1">
    <source>
        <dbReference type="PROSITE-ProRule" id="PRU00325"/>
    </source>
</evidence>
<organism evidence="3 4">
    <name type="scientific">Racocetra fulgida</name>
    <dbReference type="NCBI Taxonomy" id="60492"/>
    <lineage>
        <taxon>Eukaryota</taxon>
        <taxon>Fungi</taxon>
        <taxon>Fungi incertae sedis</taxon>
        <taxon>Mucoromycota</taxon>
        <taxon>Glomeromycotina</taxon>
        <taxon>Glomeromycetes</taxon>
        <taxon>Diversisporales</taxon>
        <taxon>Gigasporaceae</taxon>
        <taxon>Racocetra</taxon>
    </lineage>
</organism>
<keyword evidence="1" id="KW-0479">Metal-binding</keyword>